<dbReference type="OrthoDB" id="5432142at2"/>
<proteinExistence type="predicted"/>
<dbReference type="STRING" id="61635.BN85308930"/>
<accession>U4KT18</accession>
<organism evidence="1 2">
    <name type="scientific">Acholeplasma brassicae</name>
    <dbReference type="NCBI Taxonomy" id="61635"/>
    <lineage>
        <taxon>Bacteria</taxon>
        <taxon>Bacillati</taxon>
        <taxon>Mycoplasmatota</taxon>
        <taxon>Mollicutes</taxon>
        <taxon>Acholeplasmatales</taxon>
        <taxon>Acholeplasmataceae</taxon>
        <taxon>Acholeplasma</taxon>
    </lineage>
</organism>
<dbReference type="Proteomes" id="UP000032737">
    <property type="component" value="Chromosome"/>
</dbReference>
<reference evidence="1 2" key="1">
    <citation type="journal article" date="2013" name="J. Mol. Microbiol. Biotechnol.">
        <title>Analysis of the Complete Genomes of Acholeplasma brassicae , A. palmae and A. laidlawii and Their Comparison to the Obligate Parasites from ' Candidatus Phytoplasma'.</title>
        <authorList>
            <person name="Kube M."/>
            <person name="Siewert C."/>
            <person name="Migdoll A.M."/>
            <person name="Duduk B."/>
            <person name="Holz S."/>
            <person name="Rabus R."/>
            <person name="Seemuller E."/>
            <person name="Mitrovic J."/>
            <person name="Muller I."/>
            <person name="Buttner C."/>
            <person name="Reinhardt R."/>
        </authorList>
    </citation>
    <scope>NUCLEOTIDE SEQUENCE [LARGE SCALE GENOMIC DNA]</scope>
    <source>
        <strain evidence="2">0502</strain>
    </source>
</reference>
<protein>
    <recommendedName>
        <fullName evidence="3">Smr domain-containing protein</fullName>
    </recommendedName>
</protein>
<dbReference type="HOGENOM" id="CLU_147852_0_0_14"/>
<evidence type="ECO:0008006" key="3">
    <source>
        <dbReference type="Google" id="ProtNLM"/>
    </source>
</evidence>
<dbReference type="RefSeq" id="WP_030004776.1">
    <property type="nucleotide sequence ID" value="NC_022549.1"/>
</dbReference>
<keyword evidence="2" id="KW-1185">Reference proteome</keyword>
<sequence length="110" mass="12440">MKTYNIKADLPSKLDAGKRLAELIRQNQSEKVIKIIHGYGSSGEGGSIKQLVHKSLRNHRKKGNILDFIPGEARKELLGFDEVIRTYSDYVKNDHDFMIGNPGITYVIIK</sequence>
<dbReference type="KEGG" id="abra:BN85308930"/>
<dbReference type="AlphaFoldDB" id="U4KT18"/>
<gene>
    <name evidence="1" type="ORF">BN85308930</name>
</gene>
<evidence type="ECO:0000313" key="1">
    <source>
        <dbReference type="EMBL" id="CCV65914.1"/>
    </source>
</evidence>
<evidence type="ECO:0000313" key="2">
    <source>
        <dbReference type="Proteomes" id="UP000032737"/>
    </source>
</evidence>
<name>U4KT18_9MOLU</name>
<dbReference type="EMBL" id="FO681348">
    <property type="protein sequence ID" value="CCV65914.1"/>
    <property type="molecule type" value="Genomic_DNA"/>
</dbReference>